<sequence>MKTLLLSLFVAFFGLASPVRAEPVVVVNAASSIGPLSQDEIINIFLGRYRRLPTGDAAQPIDQPESSALRAEFYRKLVNKDVNEINAYWSRLIFSGRTSPPLQAASVAEVTVQLLARPGAIAYVERAQVDKRLRIIMEFPR</sequence>
<dbReference type="Gene3D" id="3.40.190.10">
    <property type="entry name" value="Periplasmic binding protein-like II"/>
    <property type="match status" value="1"/>
</dbReference>
<comment type="caution">
    <text evidence="2">The sequence shown here is derived from an EMBL/GenBank/DDBJ whole genome shotgun (WGS) entry which is preliminary data.</text>
</comment>
<feature type="chain" id="PRO_5012480616" description="Phosphate ABC transporter substrate-binding protein" evidence="1">
    <location>
        <begin position="22"/>
        <end position="141"/>
    </location>
</feature>
<dbReference type="STRING" id="81479.RA876_00920"/>
<name>A0A1Q8YH93_9BURK</name>
<evidence type="ECO:0000313" key="2">
    <source>
        <dbReference type="EMBL" id="OLP07424.1"/>
    </source>
</evidence>
<keyword evidence="3" id="KW-1185">Reference proteome</keyword>
<dbReference type="EMBL" id="MSYM01000008">
    <property type="protein sequence ID" value="OLP07424.1"/>
    <property type="molecule type" value="Genomic_DNA"/>
</dbReference>
<organism evidence="2 3">
    <name type="scientific">Rhodoferax antarcticus ANT.BR</name>
    <dbReference type="NCBI Taxonomy" id="1111071"/>
    <lineage>
        <taxon>Bacteria</taxon>
        <taxon>Pseudomonadati</taxon>
        <taxon>Pseudomonadota</taxon>
        <taxon>Betaproteobacteria</taxon>
        <taxon>Burkholderiales</taxon>
        <taxon>Comamonadaceae</taxon>
        <taxon>Rhodoferax</taxon>
    </lineage>
</organism>
<proteinExistence type="predicted"/>
<keyword evidence="1" id="KW-0732">Signal</keyword>
<evidence type="ECO:0008006" key="4">
    <source>
        <dbReference type="Google" id="ProtNLM"/>
    </source>
</evidence>
<evidence type="ECO:0000256" key="1">
    <source>
        <dbReference type="SAM" id="SignalP"/>
    </source>
</evidence>
<protein>
    <recommendedName>
        <fullName evidence="4">Phosphate ABC transporter substrate-binding protein</fullName>
    </recommendedName>
</protein>
<gene>
    <name evidence="2" type="ORF">BLL52_1254</name>
</gene>
<dbReference type="Proteomes" id="UP000185911">
    <property type="component" value="Unassembled WGS sequence"/>
</dbReference>
<dbReference type="AlphaFoldDB" id="A0A1Q8YH93"/>
<feature type="signal peptide" evidence="1">
    <location>
        <begin position="1"/>
        <end position="21"/>
    </location>
</feature>
<reference evidence="2 3" key="1">
    <citation type="submission" date="2017-01" db="EMBL/GenBank/DDBJ databases">
        <title>Genome sequence of Rhodoferax antarcticus ANT.BR, a psychrophilic purple nonsulfur bacterium from an Antarctic microbial mat.</title>
        <authorList>
            <person name="Baker J."/>
            <person name="Riester C."/>
            <person name="Skinner B."/>
            <person name="Newell A."/>
            <person name="Swingley W."/>
            <person name="Madigan M."/>
            <person name="Jung D."/>
            <person name="Asao M."/>
            <person name="Chen M."/>
            <person name="Loughlin P."/>
            <person name="Pan H."/>
            <person name="Lin S."/>
            <person name="Li N."/>
            <person name="Shaw J."/>
            <person name="Prado M."/>
            <person name="Sherman C."/>
            <person name="Li X."/>
            <person name="Tang J."/>
            <person name="Blankenship R."/>
            <person name="Zhao T."/>
            <person name="Touchman J."/>
            <person name="Sattley M."/>
        </authorList>
    </citation>
    <scope>NUCLEOTIDE SEQUENCE [LARGE SCALE GENOMIC DNA]</scope>
    <source>
        <strain evidence="2 3">ANT.BR</strain>
    </source>
</reference>
<accession>A0A1Q8YH93</accession>
<dbReference type="SUPFAM" id="SSF53850">
    <property type="entry name" value="Periplasmic binding protein-like II"/>
    <property type="match status" value="1"/>
</dbReference>
<dbReference type="RefSeq" id="WP_075585738.1">
    <property type="nucleotide sequence ID" value="NZ_MSYM01000008.1"/>
</dbReference>
<evidence type="ECO:0000313" key="3">
    <source>
        <dbReference type="Proteomes" id="UP000185911"/>
    </source>
</evidence>